<dbReference type="InterPro" id="IPR037120">
    <property type="entry name" value="Haem_peroxidase_sf_animal"/>
</dbReference>
<keyword evidence="3" id="KW-1185">Reference proteome</keyword>
<dbReference type="AlphaFoldDB" id="A0AAW0Y4Z5"/>
<dbReference type="Pfam" id="PF03098">
    <property type="entry name" value="An_peroxidase"/>
    <property type="match status" value="1"/>
</dbReference>
<feature type="non-terminal residue" evidence="2">
    <location>
        <position position="239"/>
    </location>
</feature>
<dbReference type="GO" id="GO:0006979">
    <property type="term" value="P:response to oxidative stress"/>
    <property type="evidence" value="ECO:0007669"/>
    <property type="project" value="InterPro"/>
</dbReference>
<organism evidence="2 3">
    <name type="scientific">Cherax quadricarinatus</name>
    <name type="common">Australian red claw crayfish</name>
    <dbReference type="NCBI Taxonomy" id="27406"/>
    <lineage>
        <taxon>Eukaryota</taxon>
        <taxon>Metazoa</taxon>
        <taxon>Ecdysozoa</taxon>
        <taxon>Arthropoda</taxon>
        <taxon>Crustacea</taxon>
        <taxon>Multicrustacea</taxon>
        <taxon>Malacostraca</taxon>
        <taxon>Eumalacostraca</taxon>
        <taxon>Eucarida</taxon>
        <taxon>Decapoda</taxon>
        <taxon>Pleocyemata</taxon>
        <taxon>Astacidea</taxon>
        <taxon>Parastacoidea</taxon>
        <taxon>Parastacidae</taxon>
        <taxon>Cherax</taxon>
    </lineage>
</organism>
<name>A0AAW0Y4Z5_CHEQU</name>
<dbReference type="InterPro" id="IPR010255">
    <property type="entry name" value="Haem_peroxidase_sf"/>
</dbReference>
<gene>
    <name evidence="2" type="ORF">OTU49_010969</name>
</gene>
<proteinExistence type="predicted"/>
<dbReference type="PROSITE" id="PS50292">
    <property type="entry name" value="PEROXIDASE_3"/>
    <property type="match status" value="1"/>
</dbReference>
<dbReference type="GO" id="GO:0004601">
    <property type="term" value="F:peroxidase activity"/>
    <property type="evidence" value="ECO:0007669"/>
    <property type="project" value="UniProtKB-KW"/>
</dbReference>
<protein>
    <submittedName>
        <fullName evidence="2">Uncharacterized protein</fullName>
    </submittedName>
</protein>
<dbReference type="Proteomes" id="UP001445076">
    <property type="component" value="Unassembled WGS sequence"/>
</dbReference>
<accession>A0AAW0Y4Z5</accession>
<evidence type="ECO:0000256" key="1">
    <source>
        <dbReference type="ARBA" id="ARBA00022559"/>
    </source>
</evidence>
<reference evidence="2 3" key="1">
    <citation type="journal article" date="2024" name="BMC Genomics">
        <title>Genome assembly of redclaw crayfish (Cherax quadricarinatus) provides insights into its immune adaptation and hypoxia tolerance.</title>
        <authorList>
            <person name="Liu Z."/>
            <person name="Zheng J."/>
            <person name="Li H."/>
            <person name="Fang K."/>
            <person name="Wang S."/>
            <person name="He J."/>
            <person name="Zhou D."/>
            <person name="Weng S."/>
            <person name="Chi M."/>
            <person name="Gu Z."/>
            <person name="He J."/>
            <person name="Li F."/>
            <person name="Wang M."/>
        </authorList>
    </citation>
    <scope>NUCLEOTIDE SEQUENCE [LARGE SCALE GENOMIC DNA]</scope>
    <source>
        <strain evidence="2">ZL_2023a</strain>
    </source>
</reference>
<sequence>MPIVRVIRQIFFPEPASGFLERISRPLEPNLFTSGDCSCASLVSCPSAVDQIQLECSLPDGDPGVCCPPATLVASASLVSKKVFTSPNINVQMKRLNSDMVNAACDKGLQHVNNISHLEDDLIRNNIVLPLDSPASVHLRVFKTSKRAKRMNEAAATIVAASSNMLRDFSLTPQQGGFGLRGLHVQDTLLGSMCPRRPSCDPNSKYRTPDGSCNNLKKTTWGKSNTPCQRILAPTYDDG</sequence>
<comment type="caution">
    <text evidence="2">The sequence shown here is derived from an EMBL/GenBank/DDBJ whole genome shotgun (WGS) entry which is preliminary data.</text>
</comment>
<dbReference type="PANTHER" id="PTHR11475">
    <property type="entry name" value="OXIDASE/PEROXIDASE"/>
    <property type="match status" value="1"/>
</dbReference>
<dbReference type="InterPro" id="IPR019791">
    <property type="entry name" value="Haem_peroxidase_animal"/>
</dbReference>
<keyword evidence="1" id="KW-0575">Peroxidase</keyword>
<dbReference type="PANTHER" id="PTHR11475:SF114">
    <property type="entry name" value="PEROXIDASE-LIKE PROTEIN"/>
    <property type="match status" value="1"/>
</dbReference>
<keyword evidence="1" id="KW-0560">Oxidoreductase</keyword>
<evidence type="ECO:0000313" key="2">
    <source>
        <dbReference type="EMBL" id="KAK8751901.1"/>
    </source>
</evidence>
<dbReference type="Gene3D" id="1.10.640.10">
    <property type="entry name" value="Haem peroxidase domain superfamily, animal type"/>
    <property type="match status" value="1"/>
</dbReference>
<evidence type="ECO:0000313" key="3">
    <source>
        <dbReference type="Proteomes" id="UP001445076"/>
    </source>
</evidence>
<dbReference type="SUPFAM" id="SSF48113">
    <property type="entry name" value="Heme-dependent peroxidases"/>
    <property type="match status" value="1"/>
</dbReference>
<dbReference type="GO" id="GO:0020037">
    <property type="term" value="F:heme binding"/>
    <property type="evidence" value="ECO:0007669"/>
    <property type="project" value="InterPro"/>
</dbReference>
<dbReference type="EMBL" id="JARKIK010000005">
    <property type="protein sequence ID" value="KAK8751901.1"/>
    <property type="molecule type" value="Genomic_DNA"/>
</dbReference>